<reference evidence="14" key="1">
    <citation type="submission" date="2019-05" db="EMBL/GenBank/DDBJ databases">
        <title>Metatranscriptomic reconstruction reveals RNA viruses with the potential to shape carbon cycling in soil.</title>
        <authorList>
            <person name="Starr E.P."/>
            <person name="Nuccio E."/>
            <person name="Pett-Ridge J."/>
            <person name="Banfield J.F."/>
            <person name="Firestone M.K."/>
        </authorList>
    </citation>
    <scope>NUCLEOTIDE SEQUENCE</scope>
    <source>
        <strain evidence="14">H2_Rhizo_Litter_49_scaffold_1204</strain>
    </source>
</reference>
<dbReference type="Pfam" id="PF00729">
    <property type="entry name" value="Viral_coat"/>
    <property type="match status" value="1"/>
</dbReference>
<dbReference type="Pfam" id="PF02123">
    <property type="entry name" value="RdRP_4"/>
    <property type="match status" value="2"/>
</dbReference>
<dbReference type="GO" id="GO:0005198">
    <property type="term" value="F:structural molecule activity"/>
    <property type="evidence" value="ECO:0007669"/>
    <property type="project" value="InterPro"/>
</dbReference>
<keyword evidence="5 12" id="KW-0808">Transferase</keyword>
<comment type="similarity">
    <text evidence="2">Belongs to the icosahedral plant coat protein family.</text>
</comment>
<dbReference type="PRINTS" id="PR00914">
    <property type="entry name" value="LVIRUSRNAPOL"/>
</dbReference>
<keyword evidence="8" id="KW-0378">Hydrolase</keyword>
<keyword evidence="4" id="KW-0645">Protease</keyword>
<sequence length="788" mass="86909">MGVIDPVKIFVKNEPHKTTKLSEDRVRLIYSVSLIDNLIGSLLFDAQNKREIEEWDSIPSQPGIGFSDEKIEQFLHAVKEHFKTLYKIKENDIQGWDFSMKPPDFDLDLFRRALLNNGFKTNWYKVSKAYYFVIQFKVFVLSDGTCFAQVYLGIMPSGWNNTASTNSAVRVLNHLQIAFKLEGSLKLSQTEGHCKAAGDDSLERELADNATVIREYALLGKQIKEIKTSSVDEFTFCSQLYKDGTCYPINHVKQLFSLLHYNPSDQGDLDARMEQFKFEHRHSPKLGFLLSVIAASGWLNQFKVDASPIGFNSFRNQNHLMVLTQTPRDCTVSPYYYEQNSKNGRAWMYSPCSHQVSNTMTKKNNKPKRVSNQLAKIKSLEQKLQNMSVKRKKSDKPFASTGSIIGKSLGGMFGFGNAGHAIGKTAGSLIGSIFGSGDYEVVGPPVKTNTVLNSAQIPQFRTGKHSTVIAHREYVQDITGTAAFTNLTFPLNPGIASTFPWLSTVAQNFQEFRIKGLVFEFRSLLTDFVTNGQPGVIVLATNYNADALSFTTKAQMENSEFAVSTKPTVNMMHGLECAVDQTTLKQRYVRTGAVPANQDLRLYDWGNFQLATQANPVVTLGELWVSYEIEFFKPILPLTIGGDIASAHVVRSNCAGAAPFGLSTVTASGSLPLTVGGNTFSFTAEPGTTWMLSIFWAGTAATLNIPTTTPFANCSFLQWFTGSGGTYSLSSVVLPFQGSSADRFANIFILKYSGLSVGTAGITLGTSGTIPTVSYCDIYVSQLDSSLA</sequence>
<dbReference type="EMBL" id="MN032785">
    <property type="protein sequence ID" value="QDH86595.1"/>
    <property type="molecule type" value="Genomic_DNA"/>
</dbReference>
<dbReference type="InterPro" id="IPR043502">
    <property type="entry name" value="DNA/RNA_pol_sf"/>
</dbReference>
<evidence type="ECO:0000256" key="1">
    <source>
        <dbReference type="ARBA" id="ARBA00004328"/>
    </source>
</evidence>
<proteinExistence type="inferred from homology"/>
<keyword evidence="10" id="KW-1142">T=3 icosahedral capsid protein</keyword>
<comment type="subcellular location">
    <subcellularLocation>
        <location evidence="1">Virion</location>
    </subcellularLocation>
</comment>
<dbReference type="InterPro" id="IPR029053">
    <property type="entry name" value="Viral_coat"/>
</dbReference>
<evidence type="ECO:0000313" key="14">
    <source>
        <dbReference type="EMBL" id="QDH86595.1"/>
    </source>
</evidence>
<dbReference type="GO" id="GO:0003723">
    <property type="term" value="F:RNA binding"/>
    <property type="evidence" value="ECO:0007669"/>
    <property type="project" value="InterPro"/>
</dbReference>
<keyword evidence="12 14" id="KW-0696">RNA-directed RNA polymerase</keyword>
<keyword evidence="6 12" id="KW-0548">Nucleotidyltransferase</keyword>
<protein>
    <recommendedName>
        <fullName evidence="12">RNA-directed RNA polymerase</fullName>
        <ecNumber evidence="12">2.7.7.48</ecNumber>
    </recommendedName>
</protein>
<keyword evidence="9" id="KW-0946">Virion</keyword>
<keyword evidence="7 12" id="KW-0547">Nucleotide-binding</keyword>
<evidence type="ECO:0000256" key="10">
    <source>
        <dbReference type="ARBA" id="ARBA00023060"/>
    </source>
</evidence>
<evidence type="ECO:0000256" key="12">
    <source>
        <dbReference type="RuleBase" id="RU364050"/>
    </source>
</evidence>
<keyword evidence="3" id="KW-0167">Capsid protein</keyword>
<dbReference type="SUPFAM" id="SSF56672">
    <property type="entry name" value="DNA/RNA polymerases"/>
    <property type="match status" value="1"/>
</dbReference>
<keyword evidence="8" id="KW-0788">Thiol protease</keyword>
<accession>A0A514CZ13</accession>
<dbReference type="GO" id="GO:0008234">
    <property type="term" value="F:cysteine-type peptidase activity"/>
    <property type="evidence" value="ECO:0007669"/>
    <property type="project" value="UniProtKB-KW"/>
</dbReference>
<evidence type="ECO:0000256" key="6">
    <source>
        <dbReference type="ARBA" id="ARBA00022695"/>
    </source>
</evidence>
<organism evidence="14">
    <name type="scientific">Riboviria sp</name>
    <dbReference type="NCBI Taxonomy" id="2585031"/>
    <lineage>
        <taxon>Viruses</taxon>
        <taxon>Riboviria</taxon>
    </lineage>
</organism>
<evidence type="ECO:0000256" key="4">
    <source>
        <dbReference type="ARBA" id="ARBA00022670"/>
    </source>
</evidence>
<dbReference type="GO" id="GO:0006351">
    <property type="term" value="P:DNA-templated transcription"/>
    <property type="evidence" value="ECO:0007669"/>
    <property type="project" value="InterPro"/>
</dbReference>
<name>A0A514CZ13_9VIRU</name>
<evidence type="ECO:0000256" key="8">
    <source>
        <dbReference type="ARBA" id="ARBA00022807"/>
    </source>
</evidence>
<dbReference type="InterPro" id="IPR000937">
    <property type="entry name" value="Capsid_prot_S-dom_vir"/>
</dbReference>
<evidence type="ECO:0000259" key="13">
    <source>
        <dbReference type="Pfam" id="PF00729"/>
    </source>
</evidence>
<dbReference type="GO" id="GO:0003968">
    <property type="term" value="F:RNA-directed RNA polymerase activity"/>
    <property type="evidence" value="ECO:0007669"/>
    <property type="project" value="UniProtKB-KW"/>
</dbReference>
<keyword evidence="12" id="KW-0693">Viral RNA replication</keyword>
<evidence type="ECO:0000256" key="2">
    <source>
        <dbReference type="ARBA" id="ARBA00007446"/>
    </source>
</evidence>
<dbReference type="GO" id="GO:0039617">
    <property type="term" value="C:T=3 icosahedral viral capsid"/>
    <property type="evidence" value="ECO:0007669"/>
    <property type="project" value="UniProtKB-KW"/>
</dbReference>
<feature type="domain" description="Icosahedral viral capsid protein S" evidence="13">
    <location>
        <begin position="442"/>
        <end position="635"/>
    </location>
</feature>
<dbReference type="SUPFAM" id="SSF88633">
    <property type="entry name" value="Positive stranded ssRNA viruses"/>
    <property type="match status" value="1"/>
</dbReference>
<dbReference type="GO" id="GO:0006508">
    <property type="term" value="P:proteolysis"/>
    <property type="evidence" value="ECO:0007669"/>
    <property type="project" value="UniProtKB-KW"/>
</dbReference>
<evidence type="ECO:0000256" key="9">
    <source>
        <dbReference type="ARBA" id="ARBA00022844"/>
    </source>
</evidence>
<dbReference type="Gene3D" id="2.60.120.20">
    <property type="match status" value="1"/>
</dbReference>
<comment type="catalytic activity">
    <reaction evidence="11 12">
        <text>RNA(n) + a ribonucleoside 5'-triphosphate = RNA(n+1) + diphosphate</text>
        <dbReference type="Rhea" id="RHEA:21248"/>
        <dbReference type="Rhea" id="RHEA-COMP:14527"/>
        <dbReference type="Rhea" id="RHEA-COMP:17342"/>
        <dbReference type="ChEBI" id="CHEBI:33019"/>
        <dbReference type="ChEBI" id="CHEBI:61557"/>
        <dbReference type="ChEBI" id="CHEBI:140395"/>
        <dbReference type="EC" id="2.7.7.48"/>
    </reaction>
</comment>
<evidence type="ECO:0000256" key="5">
    <source>
        <dbReference type="ARBA" id="ARBA00022679"/>
    </source>
</evidence>
<gene>
    <name evidence="14" type="ORF">H2RhizoLitter491204_000001</name>
</gene>
<dbReference type="EC" id="2.7.7.48" evidence="12"/>
<evidence type="ECO:0000256" key="7">
    <source>
        <dbReference type="ARBA" id="ARBA00022741"/>
    </source>
</evidence>
<evidence type="ECO:0000256" key="3">
    <source>
        <dbReference type="ARBA" id="ARBA00022561"/>
    </source>
</evidence>
<evidence type="ECO:0000256" key="11">
    <source>
        <dbReference type="ARBA" id="ARBA00048744"/>
    </source>
</evidence>
<dbReference type="InterPro" id="IPR001795">
    <property type="entry name" value="RNA-dir_pol_luteovirus"/>
</dbReference>
<dbReference type="GO" id="GO:0000166">
    <property type="term" value="F:nucleotide binding"/>
    <property type="evidence" value="ECO:0007669"/>
    <property type="project" value="UniProtKB-KW"/>
</dbReference>